<evidence type="ECO:0000259" key="5">
    <source>
        <dbReference type="Pfam" id="PF15619"/>
    </source>
</evidence>
<dbReference type="PANTHER" id="PTHR16650">
    <property type="entry name" value="C21ORF13-RELATED"/>
    <property type="match status" value="1"/>
</dbReference>
<keyword evidence="2 3" id="KW-0175">Coiled coil</keyword>
<keyword evidence="6" id="KW-1185">Reference proteome</keyword>
<feature type="compositionally biased region" description="Acidic residues" evidence="4">
    <location>
        <begin position="422"/>
        <end position="436"/>
    </location>
</feature>
<dbReference type="GO" id="GO:0005930">
    <property type="term" value="C:axoneme"/>
    <property type="evidence" value="ECO:0007669"/>
    <property type="project" value="TreeGrafter"/>
</dbReference>
<protein>
    <submittedName>
        <fullName evidence="7">Myosin heavy chain, embryonic smooth muscle isoform</fullName>
    </submittedName>
</protein>
<feature type="region of interest" description="Disordered" evidence="4">
    <location>
        <begin position="298"/>
        <end position="407"/>
    </location>
</feature>
<comment type="similarity">
    <text evidence="1">Belongs to the LCA5 family.</text>
</comment>
<accession>A0A6J1MD78</accession>
<dbReference type="GeneID" id="111603730"/>
<evidence type="ECO:0000313" key="6">
    <source>
        <dbReference type="Proteomes" id="UP000504633"/>
    </source>
</evidence>
<dbReference type="Pfam" id="PF15619">
    <property type="entry name" value="Lebercilin"/>
    <property type="match status" value="1"/>
</dbReference>
<dbReference type="KEGG" id="dhe:111603730"/>
<evidence type="ECO:0000313" key="7">
    <source>
        <dbReference type="RefSeq" id="XP_023177208.2"/>
    </source>
</evidence>
<feature type="coiled-coil region" evidence="3">
    <location>
        <begin position="121"/>
        <end position="230"/>
    </location>
</feature>
<dbReference type="GO" id="GO:0042073">
    <property type="term" value="P:intraciliary transport"/>
    <property type="evidence" value="ECO:0007669"/>
    <property type="project" value="TreeGrafter"/>
</dbReference>
<feature type="compositionally biased region" description="Acidic residues" evidence="4">
    <location>
        <begin position="445"/>
        <end position="457"/>
    </location>
</feature>
<feature type="coiled-coil region" evidence="3">
    <location>
        <begin position="65"/>
        <end position="92"/>
    </location>
</feature>
<evidence type="ECO:0000256" key="1">
    <source>
        <dbReference type="ARBA" id="ARBA00010229"/>
    </source>
</evidence>
<feature type="region of interest" description="Disordered" evidence="4">
    <location>
        <begin position="422"/>
        <end position="466"/>
    </location>
</feature>
<dbReference type="PANTHER" id="PTHR16650:SF6">
    <property type="entry name" value="GH21622P"/>
    <property type="match status" value="1"/>
</dbReference>
<dbReference type="Proteomes" id="UP000504633">
    <property type="component" value="Unplaced"/>
</dbReference>
<sequence>MSLPAKSCESLYSASSRESASQIYQRKAPPRGMKAGNGIRQPSMVPNNGSSDIHQRVMSARNLRVKTFQNQLADAQAEIANLAHENRMLRTMHKRQSTALNKYENTGAELPQLLHSHAEELRVWQTKHRNVQAANKELEQKLKQKETQILTLSDQNRHFSQLIRDKNLDERQKLQDKLRLLEQRLQEKDNEMKLMTRKVQLESKNFKQQLLNEQKKCKEVMLKLEKAKLEISGYRKLEEFTVDKTNPLSAGRRTKLNAVEETDKIDKLEKSLEMLDKAIEKNNQSEFNALTDVVDTDSNFDFEKDDDGEKSATQPEGQNTKDNKPIRAKLTLPPANNQLKQTPSTLSNGSRPSQLNSSKPNSRLRSGGVFGGSISTLASSNARSSLASKRREGDTTSKRTAASAATDAAADKLDTLAKTLEYDYEEDSEHDEDEDSDGKKYGKMDEEDDAASEEEENQNNSRVEYASYLDTKCELSDMMEMDEEYEYDEDDLQSPPSKAVQKLNLRAPIMKENIAGIRKLISDDQKERENFLDTHCRPISGTNVREDPAKKKRPTTTAATGGAATGGAAAAGGQLVASRKHALLAALKVIDDNKDED</sequence>
<feature type="compositionally biased region" description="Low complexity" evidence="4">
    <location>
        <begin position="373"/>
        <end position="387"/>
    </location>
</feature>
<dbReference type="RefSeq" id="XP_023177208.2">
    <property type="nucleotide sequence ID" value="XM_023321440.2"/>
</dbReference>
<feature type="domain" description="Lebercilin" evidence="5">
    <location>
        <begin position="54"/>
        <end position="237"/>
    </location>
</feature>
<feature type="compositionally biased region" description="Low complexity" evidence="4">
    <location>
        <begin position="398"/>
        <end position="407"/>
    </location>
</feature>
<dbReference type="InterPro" id="IPR028933">
    <property type="entry name" value="Lebercilin_dom"/>
</dbReference>
<feature type="compositionally biased region" description="Polar residues" evidence="4">
    <location>
        <begin position="334"/>
        <end position="364"/>
    </location>
</feature>
<feature type="region of interest" description="Disordered" evidence="4">
    <location>
        <begin position="1"/>
        <end position="52"/>
    </location>
</feature>
<organism evidence="6 7">
    <name type="scientific">Drosophila hydei</name>
    <name type="common">Fruit fly</name>
    <dbReference type="NCBI Taxonomy" id="7224"/>
    <lineage>
        <taxon>Eukaryota</taxon>
        <taxon>Metazoa</taxon>
        <taxon>Ecdysozoa</taxon>
        <taxon>Arthropoda</taxon>
        <taxon>Hexapoda</taxon>
        <taxon>Insecta</taxon>
        <taxon>Pterygota</taxon>
        <taxon>Neoptera</taxon>
        <taxon>Endopterygota</taxon>
        <taxon>Diptera</taxon>
        <taxon>Brachycera</taxon>
        <taxon>Muscomorpha</taxon>
        <taxon>Ephydroidea</taxon>
        <taxon>Drosophilidae</taxon>
        <taxon>Drosophila</taxon>
    </lineage>
</organism>
<feature type="coiled-coil region" evidence="3">
    <location>
        <begin position="258"/>
        <end position="285"/>
    </location>
</feature>
<feature type="region of interest" description="Disordered" evidence="4">
    <location>
        <begin position="538"/>
        <end position="567"/>
    </location>
</feature>
<evidence type="ECO:0000256" key="2">
    <source>
        <dbReference type="ARBA" id="ARBA00023054"/>
    </source>
</evidence>
<feature type="compositionally biased region" description="Low complexity" evidence="4">
    <location>
        <begin position="555"/>
        <end position="567"/>
    </location>
</feature>
<gene>
    <name evidence="7" type="primary">LOC111603730</name>
</gene>
<dbReference type="OMA" id="AYGLMNK"/>
<evidence type="ECO:0000256" key="4">
    <source>
        <dbReference type="SAM" id="MobiDB-lite"/>
    </source>
</evidence>
<name>A0A6J1MD78_DROHY</name>
<feature type="compositionally biased region" description="Acidic residues" evidence="4">
    <location>
        <begin position="298"/>
        <end position="308"/>
    </location>
</feature>
<dbReference type="AlphaFoldDB" id="A0A6J1MD78"/>
<dbReference type="InterPro" id="IPR026188">
    <property type="entry name" value="Lebercilin-like"/>
</dbReference>
<proteinExistence type="inferred from homology"/>
<evidence type="ECO:0000256" key="3">
    <source>
        <dbReference type="SAM" id="Coils"/>
    </source>
</evidence>
<reference evidence="7" key="1">
    <citation type="submission" date="2025-08" db="UniProtKB">
        <authorList>
            <consortium name="RefSeq"/>
        </authorList>
    </citation>
    <scope>IDENTIFICATION</scope>
    <source>
        <strain evidence="7">15085-1641.00</strain>
        <tissue evidence="7">Whole body</tissue>
    </source>
</reference>
<dbReference type="OrthoDB" id="2123794at2759"/>
<feature type="compositionally biased region" description="Low complexity" evidence="4">
    <location>
        <begin position="7"/>
        <end position="21"/>
    </location>
</feature>